<reference evidence="7" key="1">
    <citation type="submission" date="2021-01" db="UniProtKB">
        <authorList>
            <consortium name="EnsemblPlants"/>
        </authorList>
    </citation>
    <scope>IDENTIFICATION</scope>
</reference>
<dbReference type="Proteomes" id="UP000594263">
    <property type="component" value="Unplaced"/>
</dbReference>
<dbReference type="OMA" id="HYYMERF"/>
<dbReference type="GO" id="GO:0003682">
    <property type="term" value="F:chromatin binding"/>
    <property type="evidence" value="ECO:0007669"/>
    <property type="project" value="TreeGrafter"/>
</dbReference>
<evidence type="ECO:0000259" key="5">
    <source>
        <dbReference type="Pfam" id="PF04824"/>
    </source>
</evidence>
<feature type="compositionally biased region" description="Basic and acidic residues" evidence="4">
    <location>
        <begin position="238"/>
        <end position="263"/>
    </location>
</feature>
<protein>
    <recommendedName>
        <fullName evidence="9">Sister chromatid cohesion 1 protein 2</fullName>
    </recommendedName>
</protein>
<organism evidence="7 8">
    <name type="scientific">Kalanchoe fedtschenkoi</name>
    <name type="common">Lavender scallops</name>
    <name type="synonym">South American air plant</name>
    <dbReference type="NCBI Taxonomy" id="63787"/>
    <lineage>
        <taxon>Eukaryota</taxon>
        <taxon>Viridiplantae</taxon>
        <taxon>Streptophyta</taxon>
        <taxon>Embryophyta</taxon>
        <taxon>Tracheophyta</taxon>
        <taxon>Spermatophyta</taxon>
        <taxon>Magnoliopsida</taxon>
        <taxon>eudicotyledons</taxon>
        <taxon>Gunneridae</taxon>
        <taxon>Pentapetalae</taxon>
        <taxon>Saxifragales</taxon>
        <taxon>Crassulaceae</taxon>
        <taxon>Kalanchoe</taxon>
    </lineage>
</organism>
<dbReference type="Pfam" id="PF04824">
    <property type="entry name" value="Rad21_Rec8"/>
    <property type="match status" value="1"/>
</dbReference>
<evidence type="ECO:0000256" key="2">
    <source>
        <dbReference type="ARBA" id="ARBA00009870"/>
    </source>
</evidence>
<dbReference type="GO" id="GO:0005634">
    <property type="term" value="C:nucleus"/>
    <property type="evidence" value="ECO:0007669"/>
    <property type="project" value="UniProtKB-SubCell"/>
</dbReference>
<dbReference type="InterPro" id="IPR006910">
    <property type="entry name" value="Rad21_Rec8_N"/>
</dbReference>
<dbReference type="GO" id="GO:0007062">
    <property type="term" value="P:sister chromatid cohesion"/>
    <property type="evidence" value="ECO:0007669"/>
    <property type="project" value="InterPro"/>
</dbReference>
<dbReference type="GO" id="GO:0008278">
    <property type="term" value="C:cohesin complex"/>
    <property type="evidence" value="ECO:0007669"/>
    <property type="project" value="InterPro"/>
</dbReference>
<comment type="subcellular location">
    <subcellularLocation>
        <location evidence="1">Nucleus</location>
    </subcellularLocation>
</comment>
<dbReference type="CDD" id="cd21793">
    <property type="entry name" value="Rad21_Rec8_M_AtSYN1-like"/>
    <property type="match status" value="1"/>
</dbReference>
<sequence length="591" mass="65934">MFYSQCLLSRKGPLGAVLVAAYCHARLKKAQVIKTDIPFSVKKIMDEGFPAFTYRILGYLLLGVVRIFSHKVEYVLLDCNQMLLKAKQAVAAKRNNAQESSFQAPHHSITLPESLELDKFIFEDIAVEKRDHVLPEEEIMLKDLWANIEAPKYSPNELRGEGVSIDLETFSDFEAPNQDILSPHAVDMTLDDTLMLDMEIERSIETLIQKFASPVEACEADMLNLPAYGSSCPVMSSTKKDENEAHNLGAKEEPSECQREQPKKLSVTVEISTERNLSDEPSDGVGAALFKSLPTPVNMENVPVKRKRKCLFDKQVVLSNKEVKESIHYSGDLVRKRGRVSQTALGVWRHGLLDLKKNLTRPLIQCSFLDSTPFRYDDKLMLADCPPNLGDSEVLEIPVSTDDKSTNPEKEKIDEHVVSVADTVVDADKEMIDGKVVSAADVVGEHTAIAPETPHRDAGLKGFPLAEGFERVREASSSNTTEEELSVEQEGDLETEVIISSEVDFQEPDGWSASTRKAIQDLASAFSSKYEQQEIEQVNLQETLKGQSKAKSAKLFYDILVLKGRGMLDVHQDIPYGEVLVTKSGRWEDQC</sequence>
<evidence type="ECO:0008006" key="9">
    <source>
        <dbReference type="Google" id="ProtNLM"/>
    </source>
</evidence>
<dbReference type="AlphaFoldDB" id="A0A7N0UBU9"/>
<dbReference type="InterPro" id="IPR023093">
    <property type="entry name" value="ScpA-like_C"/>
</dbReference>
<evidence type="ECO:0000313" key="8">
    <source>
        <dbReference type="Proteomes" id="UP000594263"/>
    </source>
</evidence>
<feature type="domain" description="Rad21/Rec8-like protein C-terminal eukaryotic" evidence="5">
    <location>
        <begin position="536"/>
        <end position="583"/>
    </location>
</feature>
<proteinExistence type="inferred from homology"/>
<feature type="domain" description="Rad21/Rec8-like protein N-terminal" evidence="6">
    <location>
        <begin position="1"/>
        <end position="95"/>
    </location>
</feature>
<dbReference type="Gramene" id="Kaladp0060s0013.1.v1.1">
    <property type="protein sequence ID" value="Kaladp0060s0013.1.v1.1"/>
    <property type="gene ID" value="Kaladp0060s0013.v1.1"/>
</dbReference>
<feature type="region of interest" description="Disordered" evidence="4">
    <location>
        <begin position="236"/>
        <end position="263"/>
    </location>
</feature>
<keyword evidence="8" id="KW-1185">Reference proteome</keyword>
<dbReference type="PANTHER" id="PTHR12585">
    <property type="entry name" value="SCC1 / RAD21 FAMILY MEMBER"/>
    <property type="match status" value="1"/>
</dbReference>
<evidence type="ECO:0000313" key="7">
    <source>
        <dbReference type="EnsemblPlants" id="Kaladp0060s0013.1.v1.1"/>
    </source>
</evidence>
<dbReference type="InterPro" id="IPR006909">
    <property type="entry name" value="Rad21/Rec8_C_eu"/>
</dbReference>
<dbReference type="SUPFAM" id="SSF46785">
    <property type="entry name" value="Winged helix' DNA-binding domain"/>
    <property type="match status" value="1"/>
</dbReference>
<evidence type="ECO:0000256" key="4">
    <source>
        <dbReference type="SAM" id="MobiDB-lite"/>
    </source>
</evidence>
<name>A0A7N0UBU9_KALFE</name>
<dbReference type="GO" id="GO:1990414">
    <property type="term" value="P:replication-born double-strand break repair via sister chromatid exchange"/>
    <property type="evidence" value="ECO:0007669"/>
    <property type="project" value="TreeGrafter"/>
</dbReference>
<dbReference type="InterPro" id="IPR039781">
    <property type="entry name" value="Rad21/Rec8-like"/>
</dbReference>
<dbReference type="Pfam" id="PF04825">
    <property type="entry name" value="Rad21_Rec8_N"/>
    <property type="match status" value="1"/>
</dbReference>
<evidence type="ECO:0000256" key="3">
    <source>
        <dbReference type="ARBA" id="ARBA00023242"/>
    </source>
</evidence>
<dbReference type="PANTHER" id="PTHR12585:SF73">
    <property type="entry name" value="SISTER CHROMATID COHESION 1 PROTEIN 2"/>
    <property type="match status" value="1"/>
</dbReference>
<accession>A0A7N0UBU9</accession>
<dbReference type="InterPro" id="IPR036390">
    <property type="entry name" value="WH_DNA-bd_sf"/>
</dbReference>
<keyword evidence="3" id="KW-0539">Nucleus</keyword>
<comment type="similarity">
    <text evidence="2">Belongs to the rad21 family.</text>
</comment>
<evidence type="ECO:0000259" key="6">
    <source>
        <dbReference type="Pfam" id="PF04825"/>
    </source>
</evidence>
<dbReference type="Gene3D" id="1.10.10.580">
    <property type="entry name" value="Structural maintenance of chromosome 1. Chain E"/>
    <property type="match status" value="1"/>
</dbReference>
<dbReference type="EnsemblPlants" id="Kaladp0060s0013.1.v1.1">
    <property type="protein sequence ID" value="Kaladp0060s0013.1.v1.1"/>
    <property type="gene ID" value="Kaladp0060s0013.v1.1"/>
</dbReference>
<evidence type="ECO:0000256" key="1">
    <source>
        <dbReference type="ARBA" id="ARBA00004123"/>
    </source>
</evidence>